<reference evidence="1 2" key="1">
    <citation type="submission" date="2014-12" db="EMBL/GenBank/DDBJ databases">
        <title>Draft genome sequences of 29 type strains of Enterococci.</title>
        <authorList>
            <person name="Zhong Z."/>
            <person name="Sun Z."/>
            <person name="Liu W."/>
            <person name="Zhang W."/>
            <person name="Zhang H."/>
        </authorList>
    </citation>
    <scope>NUCLEOTIDE SEQUENCE [LARGE SCALE GENOMIC DNA]</scope>
    <source>
        <strain evidence="1 2">DSM 22801</strain>
    </source>
</reference>
<evidence type="ECO:0000313" key="2">
    <source>
        <dbReference type="Proteomes" id="UP000183039"/>
    </source>
</evidence>
<dbReference type="AlphaFoldDB" id="A0AA91JNL1"/>
<organism evidence="1 2">
    <name type="scientific">Enterococcus silesiacus</name>
    <dbReference type="NCBI Taxonomy" id="332949"/>
    <lineage>
        <taxon>Bacteria</taxon>
        <taxon>Bacillati</taxon>
        <taxon>Bacillota</taxon>
        <taxon>Bacilli</taxon>
        <taxon>Lactobacillales</taxon>
        <taxon>Enterococcaceae</taxon>
        <taxon>Enterococcus</taxon>
    </lineage>
</organism>
<proteinExistence type="predicted"/>
<name>A0AA91JNL1_9ENTE</name>
<dbReference type="EMBL" id="JXLC01000018">
    <property type="protein sequence ID" value="OJG90696.1"/>
    <property type="molecule type" value="Genomic_DNA"/>
</dbReference>
<protein>
    <submittedName>
        <fullName evidence="1">Uncharacterized protein</fullName>
    </submittedName>
</protein>
<dbReference type="Proteomes" id="UP000183039">
    <property type="component" value="Unassembled WGS sequence"/>
</dbReference>
<accession>A0AA91JNL1</accession>
<sequence>MKLVNKLNKEFGTDITTKAITKKLSKLEDLTNLRNIKKSVEDIIFNEFYKNYTS</sequence>
<evidence type="ECO:0000313" key="1">
    <source>
        <dbReference type="EMBL" id="OJG90696.1"/>
    </source>
</evidence>
<comment type="caution">
    <text evidence="1">The sequence shown here is derived from an EMBL/GenBank/DDBJ whole genome shotgun (WGS) entry which is preliminary data.</text>
</comment>
<gene>
    <name evidence="1" type="ORF">RV15_GL001047</name>
</gene>